<dbReference type="PANTHER" id="PTHR22789:SF0">
    <property type="entry name" value="3-OXO-TETRONATE 4-PHOSPHATE DECARBOXYLASE-RELATED"/>
    <property type="match status" value="1"/>
</dbReference>
<gene>
    <name evidence="4" type="ORF">PSA01_10820</name>
</gene>
<comment type="caution">
    <text evidence="4">The sequence shown here is derived from an EMBL/GenBank/DDBJ whole genome shotgun (WGS) entry which is preliminary data.</text>
</comment>
<sequence length="231" mass="23637">MDRRGGPVTGAVPGHLLPVAERLCAAGHRLAALGLSPGSSGNLSERSGDAVVVTPTGIGLADLQPHLLSVTDAVGTHVAGARPSKEVPLHLAMYRREPDLAAVVHLHSPHVVAASCLPPFSAGSALPPATPYLVMRVGQAPLAPYAAPGSQELADGLTALPGRFTAALLAHHGSLAGGTGLDRAVDAAIELEEAARVVMLLSGSPARWLGDDAVRELTERYGTHWDLQTAG</sequence>
<dbReference type="Proteomes" id="UP000320693">
    <property type="component" value="Unassembled WGS sequence"/>
</dbReference>
<dbReference type="Pfam" id="PF00596">
    <property type="entry name" value="Aldolase_II"/>
    <property type="match status" value="1"/>
</dbReference>
<evidence type="ECO:0000256" key="2">
    <source>
        <dbReference type="ARBA" id="ARBA00023239"/>
    </source>
</evidence>
<keyword evidence="1" id="KW-0479">Metal-binding</keyword>
<name>A0ABQ0RTR9_9PSEU</name>
<dbReference type="InterPro" id="IPR036409">
    <property type="entry name" value="Aldolase_II/adducin_N_sf"/>
</dbReference>
<dbReference type="EMBL" id="BJNH01000012">
    <property type="protein sequence ID" value="GEC24053.1"/>
    <property type="molecule type" value="Genomic_DNA"/>
</dbReference>
<reference evidence="4 5" key="1">
    <citation type="submission" date="2019-06" db="EMBL/GenBank/DDBJ databases">
        <title>Whole genome shotgun sequence of Pseudonocardia saturnea NBRC 14499.</title>
        <authorList>
            <person name="Hosoyama A."/>
            <person name="Uohara A."/>
            <person name="Ohji S."/>
            <person name="Ichikawa N."/>
        </authorList>
    </citation>
    <scope>NUCLEOTIDE SEQUENCE [LARGE SCALE GENOMIC DNA]</scope>
    <source>
        <strain evidence="4 5">NBRC 14499</strain>
    </source>
</reference>
<proteinExistence type="predicted"/>
<feature type="domain" description="Class II aldolase/adducin N-terminal" evidence="3">
    <location>
        <begin position="21"/>
        <end position="199"/>
    </location>
</feature>
<evidence type="ECO:0000256" key="1">
    <source>
        <dbReference type="ARBA" id="ARBA00022723"/>
    </source>
</evidence>
<dbReference type="InterPro" id="IPR050197">
    <property type="entry name" value="Aldolase_class_II_sugar_metab"/>
</dbReference>
<evidence type="ECO:0000259" key="3">
    <source>
        <dbReference type="SMART" id="SM01007"/>
    </source>
</evidence>
<dbReference type="RefSeq" id="WP_246103984.1">
    <property type="nucleotide sequence ID" value="NZ_BJNH01000012.1"/>
</dbReference>
<dbReference type="SUPFAM" id="SSF53639">
    <property type="entry name" value="AraD/HMP-PK domain-like"/>
    <property type="match status" value="1"/>
</dbReference>
<keyword evidence="5" id="KW-1185">Reference proteome</keyword>
<evidence type="ECO:0000313" key="4">
    <source>
        <dbReference type="EMBL" id="GEC24053.1"/>
    </source>
</evidence>
<organism evidence="4 5">
    <name type="scientific">Pseudonocardia saturnea</name>
    <dbReference type="NCBI Taxonomy" id="33909"/>
    <lineage>
        <taxon>Bacteria</taxon>
        <taxon>Bacillati</taxon>
        <taxon>Actinomycetota</taxon>
        <taxon>Actinomycetes</taxon>
        <taxon>Pseudonocardiales</taxon>
        <taxon>Pseudonocardiaceae</taxon>
        <taxon>Pseudonocardia</taxon>
    </lineage>
</organism>
<keyword evidence="2" id="KW-0456">Lyase</keyword>
<dbReference type="Gene3D" id="3.40.225.10">
    <property type="entry name" value="Class II aldolase/adducin N-terminal domain"/>
    <property type="match status" value="1"/>
</dbReference>
<evidence type="ECO:0000313" key="5">
    <source>
        <dbReference type="Proteomes" id="UP000320693"/>
    </source>
</evidence>
<dbReference type="PANTHER" id="PTHR22789">
    <property type="entry name" value="FUCULOSE PHOSPHATE ALDOLASE"/>
    <property type="match status" value="1"/>
</dbReference>
<accession>A0ABQ0RTR9</accession>
<dbReference type="InterPro" id="IPR001303">
    <property type="entry name" value="Aldolase_II/adducin_N"/>
</dbReference>
<protein>
    <submittedName>
        <fullName evidence="4">Class II aldolase</fullName>
    </submittedName>
</protein>
<dbReference type="SMART" id="SM01007">
    <property type="entry name" value="Aldolase_II"/>
    <property type="match status" value="1"/>
</dbReference>